<name>A0AAE0W168_9BIVA</name>
<reference evidence="1" key="2">
    <citation type="journal article" date="2021" name="Genome Biol. Evol.">
        <title>Developing a high-quality reference genome for a parasitic bivalve with doubly uniparental inheritance (Bivalvia: Unionida).</title>
        <authorList>
            <person name="Smith C.H."/>
        </authorList>
    </citation>
    <scope>NUCLEOTIDE SEQUENCE</scope>
    <source>
        <strain evidence="1">CHS0354</strain>
        <tissue evidence="1">Mantle</tissue>
    </source>
</reference>
<dbReference type="AlphaFoldDB" id="A0AAE0W168"/>
<comment type="caution">
    <text evidence="1">The sequence shown here is derived from an EMBL/GenBank/DDBJ whole genome shotgun (WGS) entry which is preliminary data.</text>
</comment>
<reference evidence="1" key="3">
    <citation type="submission" date="2023-05" db="EMBL/GenBank/DDBJ databases">
        <authorList>
            <person name="Smith C.H."/>
        </authorList>
    </citation>
    <scope>NUCLEOTIDE SEQUENCE</scope>
    <source>
        <strain evidence="1">CHS0354</strain>
        <tissue evidence="1">Mantle</tissue>
    </source>
</reference>
<keyword evidence="2" id="KW-1185">Reference proteome</keyword>
<gene>
    <name evidence="1" type="ORF">CHS0354_034239</name>
</gene>
<protein>
    <submittedName>
        <fullName evidence="1">Uncharacterized protein</fullName>
    </submittedName>
</protein>
<evidence type="ECO:0000313" key="1">
    <source>
        <dbReference type="EMBL" id="KAK3598258.1"/>
    </source>
</evidence>
<feature type="non-terminal residue" evidence="1">
    <location>
        <position position="61"/>
    </location>
</feature>
<evidence type="ECO:0000313" key="2">
    <source>
        <dbReference type="Proteomes" id="UP001195483"/>
    </source>
</evidence>
<dbReference type="Proteomes" id="UP001195483">
    <property type="component" value="Unassembled WGS sequence"/>
</dbReference>
<sequence length="61" mass="7062">MGSDNINRFHQESVFSTADKRSLNQAKLWRTLTWGQEVEHRHFPQDIANLKGSPSPKQRGK</sequence>
<organism evidence="1 2">
    <name type="scientific">Potamilus streckersoni</name>
    <dbReference type="NCBI Taxonomy" id="2493646"/>
    <lineage>
        <taxon>Eukaryota</taxon>
        <taxon>Metazoa</taxon>
        <taxon>Spiralia</taxon>
        <taxon>Lophotrochozoa</taxon>
        <taxon>Mollusca</taxon>
        <taxon>Bivalvia</taxon>
        <taxon>Autobranchia</taxon>
        <taxon>Heteroconchia</taxon>
        <taxon>Palaeoheterodonta</taxon>
        <taxon>Unionida</taxon>
        <taxon>Unionoidea</taxon>
        <taxon>Unionidae</taxon>
        <taxon>Ambleminae</taxon>
        <taxon>Lampsilini</taxon>
        <taxon>Potamilus</taxon>
    </lineage>
</organism>
<accession>A0AAE0W168</accession>
<dbReference type="EMBL" id="JAEAOA010002002">
    <property type="protein sequence ID" value="KAK3598258.1"/>
    <property type="molecule type" value="Genomic_DNA"/>
</dbReference>
<proteinExistence type="predicted"/>
<reference evidence="1" key="1">
    <citation type="journal article" date="2021" name="Genome Biol. Evol.">
        <title>A High-Quality Reference Genome for a Parasitic Bivalve with Doubly Uniparental Inheritance (Bivalvia: Unionida).</title>
        <authorList>
            <person name="Smith C.H."/>
        </authorList>
    </citation>
    <scope>NUCLEOTIDE SEQUENCE</scope>
    <source>
        <strain evidence="1">CHS0354</strain>
    </source>
</reference>